<dbReference type="InterPro" id="IPR006370">
    <property type="entry name" value="HB_polyprenyltransferase-like"/>
</dbReference>
<dbReference type="UniPathway" id="UPA00232"/>
<keyword evidence="10 11" id="KW-0472">Membrane</keyword>
<feature type="transmembrane region" description="Helical" evidence="11">
    <location>
        <begin position="45"/>
        <end position="67"/>
    </location>
</feature>
<feature type="transmembrane region" description="Helical" evidence="11">
    <location>
        <begin position="235"/>
        <end position="255"/>
    </location>
</feature>
<keyword evidence="4 11" id="KW-1003">Cell membrane</keyword>
<evidence type="ECO:0000256" key="8">
    <source>
        <dbReference type="ARBA" id="ARBA00022692"/>
    </source>
</evidence>
<organism evidence="13 14">
    <name type="scientific">Rickettsiella grylli</name>
    <dbReference type="NCBI Taxonomy" id="59196"/>
    <lineage>
        <taxon>Bacteria</taxon>
        <taxon>Pseudomonadati</taxon>
        <taxon>Pseudomonadota</taxon>
        <taxon>Gammaproteobacteria</taxon>
        <taxon>Legionellales</taxon>
        <taxon>Coxiellaceae</taxon>
        <taxon>Rickettsiella</taxon>
    </lineage>
</organism>
<feature type="transmembrane region" description="Helical" evidence="11">
    <location>
        <begin position="138"/>
        <end position="157"/>
    </location>
</feature>
<protein>
    <recommendedName>
        <fullName evidence="11 12">4-hydroxybenzoate octaprenyltransferase</fullName>
        <ecNumber evidence="11 12">2.5.1.39</ecNumber>
    </recommendedName>
    <alternativeName>
        <fullName evidence="11">4-HB polyprenyltransferase</fullName>
    </alternativeName>
</protein>
<feature type="transmembrane region" description="Helical" evidence="11">
    <location>
        <begin position="20"/>
        <end position="39"/>
    </location>
</feature>
<comment type="caution">
    <text evidence="13">The sequence shown here is derived from an EMBL/GenBank/DDBJ whole genome shotgun (WGS) entry which is preliminary data.</text>
</comment>
<feature type="transmembrane region" description="Helical" evidence="11">
    <location>
        <begin position="114"/>
        <end position="131"/>
    </location>
</feature>
<dbReference type="FunFam" id="1.20.120.1780:FF:000001">
    <property type="entry name" value="4-hydroxybenzoate octaprenyltransferase"/>
    <property type="match status" value="1"/>
</dbReference>
<evidence type="ECO:0000256" key="10">
    <source>
        <dbReference type="ARBA" id="ARBA00023136"/>
    </source>
</evidence>
<comment type="catalytic activity">
    <reaction evidence="11">
        <text>all-trans-octaprenyl diphosphate + 4-hydroxybenzoate = 4-hydroxy-3-(all-trans-octaprenyl)benzoate + diphosphate</text>
        <dbReference type="Rhea" id="RHEA:27782"/>
        <dbReference type="ChEBI" id="CHEBI:1617"/>
        <dbReference type="ChEBI" id="CHEBI:17879"/>
        <dbReference type="ChEBI" id="CHEBI:33019"/>
        <dbReference type="ChEBI" id="CHEBI:57711"/>
        <dbReference type="EC" id="2.5.1.39"/>
    </reaction>
</comment>
<dbReference type="GO" id="GO:0005886">
    <property type="term" value="C:plasma membrane"/>
    <property type="evidence" value="ECO:0007669"/>
    <property type="project" value="UniProtKB-SubCell"/>
</dbReference>
<dbReference type="PANTHER" id="PTHR11048:SF28">
    <property type="entry name" value="4-HYDROXYBENZOATE POLYPRENYLTRANSFERASE, MITOCHONDRIAL"/>
    <property type="match status" value="1"/>
</dbReference>
<dbReference type="AlphaFoldDB" id="A8PML1"/>
<dbReference type="GO" id="GO:0008412">
    <property type="term" value="F:4-hydroxybenzoate polyprenyltransferase activity"/>
    <property type="evidence" value="ECO:0007669"/>
    <property type="project" value="UniProtKB-UniRule"/>
</dbReference>
<evidence type="ECO:0000256" key="4">
    <source>
        <dbReference type="ARBA" id="ARBA00022475"/>
    </source>
</evidence>
<feature type="transmembrane region" description="Helical" evidence="11">
    <location>
        <begin position="208"/>
        <end position="229"/>
    </location>
</feature>
<dbReference type="InterPro" id="IPR000537">
    <property type="entry name" value="UbiA_prenyltransferase"/>
</dbReference>
<dbReference type="PANTHER" id="PTHR11048">
    <property type="entry name" value="PRENYLTRANSFERASES"/>
    <property type="match status" value="1"/>
</dbReference>
<feature type="transmembrane region" description="Helical" evidence="11">
    <location>
        <begin position="267"/>
        <end position="285"/>
    </location>
</feature>
<dbReference type="EC" id="2.5.1.39" evidence="11 12"/>
<dbReference type="InterPro" id="IPR044878">
    <property type="entry name" value="UbiA_sf"/>
</dbReference>
<evidence type="ECO:0000256" key="7">
    <source>
        <dbReference type="ARBA" id="ARBA00022688"/>
    </source>
</evidence>
<comment type="cofactor">
    <cofactor evidence="1 11">
        <name>Mg(2+)</name>
        <dbReference type="ChEBI" id="CHEBI:18420"/>
    </cofactor>
</comment>
<comment type="pathway">
    <text evidence="11">Cofactor biosynthesis; ubiquinone biosynthesis.</text>
</comment>
<evidence type="ECO:0000256" key="3">
    <source>
        <dbReference type="ARBA" id="ARBA00005985"/>
    </source>
</evidence>
<keyword evidence="7 11" id="KW-0831">Ubiquinone biosynthesis</keyword>
<evidence type="ECO:0000313" key="14">
    <source>
        <dbReference type="Proteomes" id="UP000054075"/>
    </source>
</evidence>
<dbReference type="Gene3D" id="1.20.120.1780">
    <property type="entry name" value="UbiA prenyltransferase"/>
    <property type="match status" value="1"/>
</dbReference>
<keyword evidence="6 11" id="KW-0808">Transferase</keyword>
<name>A8PML1_9COXI</name>
<dbReference type="STRING" id="59196.RICGR_0760"/>
<comment type="function">
    <text evidence="11">Catalyzes the prenylation of para-hydroxybenzoate (PHB) with an all-trans polyprenyl group. Mediates the second step in the final reaction sequence of ubiquinone-8 (UQ-8) biosynthesis, which is the condensation of the polyisoprenoid side chain with PHB, generating the first membrane-bound Q intermediate 3-octaprenyl-4-hydroxybenzoate.</text>
</comment>
<keyword evidence="8 11" id="KW-0812">Transmembrane</keyword>
<dbReference type="EMBL" id="AAQJ02000001">
    <property type="protein sequence ID" value="EDP45773.1"/>
    <property type="molecule type" value="Genomic_DNA"/>
</dbReference>
<keyword evidence="5 11" id="KW-0997">Cell inner membrane</keyword>
<evidence type="ECO:0000256" key="9">
    <source>
        <dbReference type="ARBA" id="ARBA00022989"/>
    </source>
</evidence>
<keyword evidence="9 11" id="KW-1133">Transmembrane helix</keyword>
<evidence type="ECO:0000256" key="11">
    <source>
        <dbReference type="HAMAP-Rule" id="MF_01635"/>
    </source>
</evidence>
<evidence type="ECO:0000256" key="6">
    <source>
        <dbReference type="ARBA" id="ARBA00022679"/>
    </source>
</evidence>
<feature type="transmembrane region" description="Helical" evidence="11">
    <location>
        <begin position="169"/>
        <end position="188"/>
    </location>
</feature>
<sequence>MKDHPRYYAYFTLCRLHQPIGIFLLLWPTLWALWVAGLGVVPLRIILLFILGVILTRTLGCVINDIVDRNLDGHVRRTLHRPLVIGTVSVKEAILMVVALTALAFVVVCQFNRLTIGLASIALVFMTIYPLTKRYLGWPQLFLGLVFGGWPILIAFAAETGRIPPISGLLFLAAYSWCIAYDTIYAMMDRQDDQHVGIRSSALALGQYEVIFINTIETVFVFLLSVIGFYLKVHFIYYVMLLCVIGLFIYQHHLIKSRKPAACFKAFLNNAWIGGLIFLGFWGGLPT</sequence>
<dbReference type="Proteomes" id="UP000054075">
    <property type="component" value="Unassembled WGS sequence"/>
</dbReference>
<evidence type="ECO:0000256" key="2">
    <source>
        <dbReference type="ARBA" id="ARBA00004141"/>
    </source>
</evidence>
<keyword evidence="14" id="KW-1185">Reference proteome</keyword>
<reference evidence="13" key="2">
    <citation type="submission" date="2007-10" db="EMBL/GenBank/DDBJ databases">
        <authorList>
            <person name="Myers G.S."/>
        </authorList>
    </citation>
    <scope>NUCLEOTIDE SEQUENCE [LARGE SCALE GENOMIC DNA]</scope>
</reference>
<comment type="subcellular location">
    <subcellularLocation>
        <location evidence="11">Cell inner membrane</location>
        <topology evidence="11">Multi-pass membrane protein</topology>
    </subcellularLocation>
    <subcellularLocation>
        <location evidence="2">Membrane</location>
        <topology evidence="2">Multi-pass membrane protein</topology>
    </subcellularLocation>
</comment>
<reference evidence="13" key="1">
    <citation type="submission" date="2006-04" db="EMBL/GenBank/DDBJ databases">
        <authorList>
            <person name="Seshadri R."/>
            <person name="Federici B.A."/>
        </authorList>
    </citation>
    <scope>NUCLEOTIDE SEQUENCE [LARGE SCALE GENOMIC DNA]</scope>
</reference>
<dbReference type="HAMAP" id="MF_01635">
    <property type="entry name" value="UbiA"/>
    <property type="match status" value="1"/>
</dbReference>
<dbReference type="RefSeq" id="WP_006034761.1">
    <property type="nucleotide sequence ID" value="NZ_AAQJ02000001.1"/>
</dbReference>
<feature type="transmembrane region" description="Helical" evidence="11">
    <location>
        <begin position="88"/>
        <end position="108"/>
    </location>
</feature>
<comment type="similarity">
    <text evidence="3 11">Belongs to the UbiA prenyltransferase family.</text>
</comment>
<dbReference type="Pfam" id="PF01040">
    <property type="entry name" value="UbiA"/>
    <property type="match status" value="1"/>
</dbReference>
<dbReference type="CDD" id="cd13959">
    <property type="entry name" value="PT_UbiA_COQ2"/>
    <property type="match status" value="1"/>
</dbReference>
<dbReference type="NCBIfam" id="TIGR01474">
    <property type="entry name" value="ubiA_proteo"/>
    <property type="match status" value="1"/>
</dbReference>
<dbReference type="InterPro" id="IPR030470">
    <property type="entry name" value="UbiA_prenylTrfase_CS"/>
</dbReference>
<evidence type="ECO:0000256" key="5">
    <source>
        <dbReference type="ARBA" id="ARBA00022519"/>
    </source>
</evidence>
<gene>
    <name evidence="11 13" type="primary">ubiA</name>
    <name evidence="13" type="ORF">RICGR_0760</name>
</gene>
<dbReference type="OrthoDB" id="9782418at2"/>
<keyword evidence="11" id="KW-0460">Magnesium</keyword>
<evidence type="ECO:0000313" key="13">
    <source>
        <dbReference type="EMBL" id="EDP45773.1"/>
    </source>
</evidence>
<evidence type="ECO:0000256" key="1">
    <source>
        <dbReference type="ARBA" id="ARBA00001946"/>
    </source>
</evidence>
<dbReference type="eggNOG" id="COG0382">
    <property type="taxonomic scope" value="Bacteria"/>
</dbReference>
<dbReference type="PROSITE" id="PS00943">
    <property type="entry name" value="UBIA"/>
    <property type="match status" value="1"/>
</dbReference>
<dbReference type="GO" id="GO:0006744">
    <property type="term" value="P:ubiquinone biosynthetic process"/>
    <property type="evidence" value="ECO:0007669"/>
    <property type="project" value="UniProtKB-UniRule"/>
</dbReference>
<proteinExistence type="inferred from homology"/>
<evidence type="ECO:0000256" key="12">
    <source>
        <dbReference type="NCBIfam" id="TIGR01474"/>
    </source>
</evidence>
<dbReference type="InterPro" id="IPR039653">
    <property type="entry name" value="Prenyltransferase"/>
</dbReference>
<dbReference type="Gene3D" id="1.10.357.140">
    <property type="entry name" value="UbiA prenyltransferase"/>
    <property type="match status" value="1"/>
</dbReference>
<accession>A8PML1</accession>